<dbReference type="PANTHER" id="PTHR13847:SF281">
    <property type="entry name" value="FAD DEPENDENT OXIDOREDUCTASE DOMAIN-CONTAINING PROTEIN"/>
    <property type="match status" value="1"/>
</dbReference>
<dbReference type="Pfam" id="PF01266">
    <property type="entry name" value="DAO"/>
    <property type="match status" value="1"/>
</dbReference>
<evidence type="ECO:0000256" key="1">
    <source>
        <dbReference type="ARBA" id="ARBA00023002"/>
    </source>
</evidence>
<sequence length="442" mass="48715">MYDPLTSSNPQGLPLANSYWASTVDITPVRPSLNGRRQTDIAVIGAGFTGLLTARYLAEEYGREVTVVEANRVGFGASARNGGFVLKGSGRLGFAQMARRWDLDTARGIYDEFSAAVARVKGMIESDKIACEPQQPGYLKIAHSPKAMKSLQSGAEFITGQMGMQAEFIEPERFRREYLNHRQSFGALRLEDGFGLNPLKLLQGYAQRAQELGVTIFEDSTVLSTQRTGKGFTLETAGGQLEANAVVYAGNAYTQPTLTAMLSGRALPILSNVIVTAPLTPEQLQMVGLHTTQVAMDTRVLKYYYRLLPDNRLLFGGRGAVWGKHADKEVYVTRLKQAMVRAFPPLAQVDISYHWHGWLAASLDDIPHIYTRDGEGYSLGYCGAGVSFSAQAAWRLAGMLNGVKPPDLPLYGQPLPSFPFARFRRFGQWGFYHFGRFMDTLG</sequence>
<name>A0ABV7GET5_9GAMM</name>
<accession>A0ABV7GET5</accession>
<evidence type="ECO:0000313" key="4">
    <source>
        <dbReference type="Proteomes" id="UP001595621"/>
    </source>
</evidence>
<dbReference type="SUPFAM" id="SSF51905">
    <property type="entry name" value="FAD/NAD(P)-binding domain"/>
    <property type="match status" value="1"/>
</dbReference>
<dbReference type="Gene3D" id="3.30.9.10">
    <property type="entry name" value="D-Amino Acid Oxidase, subunit A, domain 2"/>
    <property type="match status" value="1"/>
</dbReference>
<dbReference type="Proteomes" id="UP001595621">
    <property type="component" value="Unassembled WGS sequence"/>
</dbReference>
<dbReference type="InterPro" id="IPR006076">
    <property type="entry name" value="FAD-dep_OxRdtase"/>
</dbReference>
<comment type="caution">
    <text evidence="3">The sequence shown here is derived from an EMBL/GenBank/DDBJ whole genome shotgun (WGS) entry which is preliminary data.</text>
</comment>
<dbReference type="EMBL" id="JBHRTD010000018">
    <property type="protein sequence ID" value="MFC3140039.1"/>
    <property type="molecule type" value="Genomic_DNA"/>
</dbReference>
<dbReference type="EC" id="1.-.-.-" evidence="3"/>
<feature type="domain" description="FAD dependent oxidoreductase" evidence="2">
    <location>
        <begin position="40"/>
        <end position="397"/>
    </location>
</feature>
<dbReference type="InterPro" id="IPR036188">
    <property type="entry name" value="FAD/NAD-bd_sf"/>
</dbReference>
<keyword evidence="4" id="KW-1185">Reference proteome</keyword>
<protein>
    <submittedName>
        <fullName evidence="3">NAD(P)/FAD-dependent oxidoreductase</fullName>
        <ecNumber evidence="3">1.-.-.-</ecNumber>
    </submittedName>
</protein>
<dbReference type="PANTHER" id="PTHR13847">
    <property type="entry name" value="SARCOSINE DEHYDROGENASE-RELATED"/>
    <property type="match status" value="1"/>
</dbReference>
<evidence type="ECO:0000259" key="2">
    <source>
        <dbReference type="Pfam" id="PF01266"/>
    </source>
</evidence>
<keyword evidence="1 3" id="KW-0560">Oxidoreductase</keyword>
<reference evidence="4" key="1">
    <citation type="journal article" date="2019" name="Int. J. Syst. Evol. Microbiol.">
        <title>The Global Catalogue of Microorganisms (GCM) 10K type strain sequencing project: providing services to taxonomists for standard genome sequencing and annotation.</title>
        <authorList>
            <consortium name="The Broad Institute Genomics Platform"/>
            <consortium name="The Broad Institute Genome Sequencing Center for Infectious Disease"/>
            <person name="Wu L."/>
            <person name="Ma J."/>
        </authorList>
    </citation>
    <scope>NUCLEOTIDE SEQUENCE [LARGE SCALE GENOMIC DNA]</scope>
    <source>
        <strain evidence="4">KCTC 52277</strain>
    </source>
</reference>
<dbReference type="RefSeq" id="WP_248933980.1">
    <property type="nucleotide sequence ID" value="NZ_JAKILF010000001.1"/>
</dbReference>
<dbReference type="Gene3D" id="3.50.50.60">
    <property type="entry name" value="FAD/NAD(P)-binding domain"/>
    <property type="match status" value="1"/>
</dbReference>
<evidence type="ECO:0000313" key="3">
    <source>
        <dbReference type="EMBL" id="MFC3140039.1"/>
    </source>
</evidence>
<gene>
    <name evidence="3" type="ORF">ACFOE0_17920</name>
</gene>
<dbReference type="GO" id="GO:0016491">
    <property type="term" value="F:oxidoreductase activity"/>
    <property type="evidence" value="ECO:0007669"/>
    <property type="project" value="UniProtKB-KW"/>
</dbReference>
<organism evidence="3 4">
    <name type="scientific">Shewanella submarina</name>
    <dbReference type="NCBI Taxonomy" id="2016376"/>
    <lineage>
        <taxon>Bacteria</taxon>
        <taxon>Pseudomonadati</taxon>
        <taxon>Pseudomonadota</taxon>
        <taxon>Gammaproteobacteria</taxon>
        <taxon>Alteromonadales</taxon>
        <taxon>Shewanellaceae</taxon>
        <taxon>Shewanella</taxon>
    </lineage>
</organism>
<proteinExistence type="predicted"/>